<evidence type="ECO:0000313" key="2">
    <source>
        <dbReference type="Proteomes" id="UP001150603"/>
    </source>
</evidence>
<keyword evidence="2" id="KW-1185">Reference proteome</keyword>
<feature type="non-terminal residue" evidence="1">
    <location>
        <position position="1"/>
    </location>
</feature>
<keyword evidence="1" id="KW-0378">Hydrolase</keyword>
<organism evidence="1 2">
    <name type="scientific">Linderina macrospora</name>
    <dbReference type="NCBI Taxonomy" id="4868"/>
    <lineage>
        <taxon>Eukaryota</taxon>
        <taxon>Fungi</taxon>
        <taxon>Fungi incertae sedis</taxon>
        <taxon>Zoopagomycota</taxon>
        <taxon>Kickxellomycotina</taxon>
        <taxon>Kickxellomycetes</taxon>
        <taxon>Kickxellales</taxon>
        <taxon>Kickxellaceae</taxon>
        <taxon>Linderina</taxon>
    </lineage>
</organism>
<sequence>RAVADTAAFHWNISSWNALFRRTTSTTFHVAGRRWKIIVFPNGNDSPGNVSLYLCYIPSGTSSHYVDASFALAISNHRNPANVLVNSTTHAFAPEGDDWGFTNFVEKKTLKQRHSGHLSPLVQHGFVRISAYVRVYCRTEDLLPPQPLPITHAGEEPDEYLGEPVPQSRFQTDHIGLVSDSDSLYLNSLVLALYHIPQFRRAIERISDSGSARMAVGTAMQDLFRCLALDESPPSTAALVAAIHDQSDESPATSTVQHYLRLLCECLARRMADTPDESLIDCMFMGSERSTTECLHVPYSNSRSEPIYDLSLNINHVSTLYQAIEQYCEPEPLDGNNKYRTSEYGYQDAVRFSCFESLPPVLHVYLNRFEYDLDTGDQHKNPKWNQYPESLDMDKFMADSADRSMSWTYILHAVLLHTGNMSSGHYYCLVRSYTTDEWLCYEDDLVYPVPFDFVVDVTNDIADGTVLSDSRVRDHQETSRFENAYALVYIRDSLLPQICGSEESLPLPVPYRELRAPSILSQGSMYMPSLTVYLIDNKQTARHQGFDLCNHPNIDGPPTTPLIELTFLLTTSPSDFMLQACSALGRSPTEVRFWHMANRANKTLRCDTPVDLQSTTAVRDLIKAQGSAYNAVYLYCELRKLSDPVYFFKSVLPDAIIMLHLKFYDPVRAKITGLGHIYVAGENRGSDSLRTGNVA</sequence>
<accession>A0ACC1J8G5</accession>
<reference evidence="1" key="1">
    <citation type="submission" date="2022-07" db="EMBL/GenBank/DDBJ databases">
        <title>Phylogenomic reconstructions and comparative analyses of Kickxellomycotina fungi.</title>
        <authorList>
            <person name="Reynolds N.K."/>
            <person name="Stajich J.E."/>
            <person name="Barry K."/>
            <person name="Grigoriev I.V."/>
            <person name="Crous P."/>
            <person name="Smith M.E."/>
        </authorList>
    </citation>
    <scope>NUCLEOTIDE SEQUENCE</scope>
    <source>
        <strain evidence="1">NRRL 5244</strain>
    </source>
</reference>
<protein>
    <submittedName>
        <fullName evidence="1">Ubiquitin-specific protease ubp15</fullName>
        <ecNumber evidence="1">3.4.19.12</ecNumber>
    </submittedName>
</protein>
<dbReference type="Proteomes" id="UP001150603">
    <property type="component" value="Unassembled WGS sequence"/>
</dbReference>
<name>A0ACC1J8G5_9FUNG</name>
<gene>
    <name evidence="1" type="primary">UBP15_5</name>
    <name evidence="1" type="ORF">FBU59_003495</name>
</gene>
<comment type="caution">
    <text evidence="1">The sequence shown here is derived from an EMBL/GenBank/DDBJ whole genome shotgun (WGS) entry which is preliminary data.</text>
</comment>
<keyword evidence="1" id="KW-0645">Protease</keyword>
<dbReference type="EMBL" id="JANBPW010002257">
    <property type="protein sequence ID" value="KAJ1941455.1"/>
    <property type="molecule type" value="Genomic_DNA"/>
</dbReference>
<dbReference type="EC" id="3.4.19.12" evidence="1"/>
<proteinExistence type="predicted"/>
<evidence type="ECO:0000313" key="1">
    <source>
        <dbReference type="EMBL" id="KAJ1941455.1"/>
    </source>
</evidence>